<sequence length="24" mass="2944">MMDSPKMLELVMSFLWMVEWLGLR</sequence>
<protein>
    <submittedName>
        <fullName evidence="1">Uncharacterized protein</fullName>
    </submittedName>
</protein>
<reference evidence="1" key="1">
    <citation type="submission" date="2014-09" db="EMBL/GenBank/DDBJ databases">
        <authorList>
            <person name="Magalhaes I.L.F."/>
            <person name="Oliveira U."/>
            <person name="Santos F.R."/>
            <person name="Vidigal T.H.D.A."/>
            <person name="Brescovit A.D."/>
            <person name="Santos A.J."/>
        </authorList>
    </citation>
    <scope>NUCLEOTIDE SEQUENCE</scope>
    <source>
        <tissue evidence="1">Shoot tissue taken approximately 20 cm above the soil surface</tissue>
    </source>
</reference>
<organism evidence="1">
    <name type="scientific">Arundo donax</name>
    <name type="common">Giant reed</name>
    <name type="synonym">Donax arundinaceus</name>
    <dbReference type="NCBI Taxonomy" id="35708"/>
    <lineage>
        <taxon>Eukaryota</taxon>
        <taxon>Viridiplantae</taxon>
        <taxon>Streptophyta</taxon>
        <taxon>Embryophyta</taxon>
        <taxon>Tracheophyta</taxon>
        <taxon>Spermatophyta</taxon>
        <taxon>Magnoliopsida</taxon>
        <taxon>Liliopsida</taxon>
        <taxon>Poales</taxon>
        <taxon>Poaceae</taxon>
        <taxon>PACMAD clade</taxon>
        <taxon>Arundinoideae</taxon>
        <taxon>Arundineae</taxon>
        <taxon>Arundo</taxon>
    </lineage>
</organism>
<name>A0A0A9FT76_ARUDO</name>
<reference evidence="1" key="2">
    <citation type="journal article" date="2015" name="Data Brief">
        <title>Shoot transcriptome of the giant reed, Arundo donax.</title>
        <authorList>
            <person name="Barrero R.A."/>
            <person name="Guerrero F.D."/>
            <person name="Moolhuijzen P."/>
            <person name="Goolsby J.A."/>
            <person name="Tidwell J."/>
            <person name="Bellgard S.E."/>
            <person name="Bellgard M.I."/>
        </authorList>
    </citation>
    <scope>NUCLEOTIDE SEQUENCE</scope>
    <source>
        <tissue evidence="1">Shoot tissue taken approximately 20 cm above the soil surface</tissue>
    </source>
</reference>
<evidence type="ECO:0000313" key="1">
    <source>
        <dbReference type="EMBL" id="JAE11508.1"/>
    </source>
</evidence>
<dbReference type="AlphaFoldDB" id="A0A0A9FT76"/>
<accession>A0A0A9FT76</accession>
<proteinExistence type="predicted"/>
<dbReference type="EMBL" id="GBRH01186388">
    <property type="protein sequence ID" value="JAE11508.1"/>
    <property type="molecule type" value="Transcribed_RNA"/>
</dbReference>